<name>A0ACB0JKL0_TRIPR</name>
<protein>
    <submittedName>
        <fullName evidence="1">Uncharacterized protein</fullName>
    </submittedName>
</protein>
<gene>
    <name evidence="1" type="ORF">MILVUS5_LOCUS14505</name>
</gene>
<proteinExistence type="predicted"/>
<keyword evidence="2" id="KW-1185">Reference proteome</keyword>
<evidence type="ECO:0000313" key="2">
    <source>
        <dbReference type="Proteomes" id="UP001177021"/>
    </source>
</evidence>
<accession>A0ACB0JKL0</accession>
<evidence type="ECO:0000313" key="1">
    <source>
        <dbReference type="EMBL" id="CAJ2645648.1"/>
    </source>
</evidence>
<dbReference type="Proteomes" id="UP001177021">
    <property type="component" value="Unassembled WGS sequence"/>
</dbReference>
<dbReference type="EMBL" id="CASHSV030000098">
    <property type="protein sequence ID" value="CAJ2645648.1"/>
    <property type="molecule type" value="Genomic_DNA"/>
</dbReference>
<organism evidence="1 2">
    <name type="scientific">Trifolium pratense</name>
    <name type="common">Red clover</name>
    <dbReference type="NCBI Taxonomy" id="57577"/>
    <lineage>
        <taxon>Eukaryota</taxon>
        <taxon>Viridiplantae</taxon>
        <taxon>Streptophyta</taxon>
        <taxon>Embryophyta</taxon>
        <taxon>Tracheophyta</taxon>
        <taxon>Spermatophyta</taxon>
        <taxon>Magnoliopsida</taxon>
        <taxon>eudicotyledons</taxon>
        <taxon>Gunneridae</taxon>
        <taxon>Pentapetalae</taxon>
        <taxon>rosids</taxon>
        <taxon>fabids</taxon>
        <taxon>Fabales</taxon>
        <taxon>Fabaceae</taxon>
        <taxon>Papilionoideae</taxon>
        <taxon>50 kb inversion clade</taxon>
        <taxon>NPAAA clade</taxon>
        <taxon>Hologalegina</taxon>
        <taxon>IRL clade</taxon>
        <taxon>Trifolieae</taxon>
        <taxon>Trifolium</taxon>
    </lineage>
</organism>
<sequence>MAASSSTPSTKIPQFMFKNLQIVGNEMEFPESQLTLLPEKMVDFIHFNALLGLENSGLVLDKYEKDTRFRKDLLHRMCVDMELKGKVKGLTDECRVLFKIILSSISPRVGGTDTISWTHRHLIYFLLTEKKVNLGDYFFERICEAIFLSKSQRKTTIVYPRLLSDLLFQGHIIENLKKFYPELVTCKITPEVLTASFLTKMHLINTKVVQPAQEFSVRLEDRLYVDGYPLISELDAEHIIQDYLKDLQAEGFDVTREMIPKAPVNMYNPKQRKSKRKADTQEDQVKPDLLAQKKVKVEQTLAKQRTNKKKHEAAADKVAEASSKKPIILDEEESESDETQSDDETEFDEETLGAKLRKKQVPDSKGKTPKYVFNEAEIGIGFTKPLRTIHPKPINISSSDNSEEIACSSDKSQQKGLYLLALSSG</sequence>
<reference evidence="1" key="1">
    <citation type="submission" date="2023-10" db="EMBL/GenBank/DDBJ databases">
        <authorList>
            <person name="Rodriguez Cubillos JULIANA M."/>
            <person name="De Vega J."/>
        </authorList>
    </citation>
    <scope>NUCLEOTIDE SEQUENCE</scope>
</reference>
<comment type="caution">
    <text evidence="1">The sequence shown here is derived from an EMBL/GenBank/DDBJ whole genome shotgun (WGS) entry which is preliminary data.</text>
</comment>